<dbReference type="PANTHER" id="PTHR47273:SF6">
    <property type="entry name" value="POLLEN OLE E 1 ALLERGEN AND EXTENSIN FAMILY PROTEIN"/>
    <property type="match status" value="1"/>
</dbReference>
<evidence type="ECO:0000313" key="2">
    <source>
        <dbReference type="Proteomes" id="UP001359559"/>
    </source>
</evidence>
<evidence type="ECO:0000313" key="1">
    <source>
        <dbReference type="EMBL" id="KAK7303419.1"/>
    </source>
</evidence>
<proteinExistence type="predicted"/>
<keyword evidence="2" id="KW-1185">Reference proteome</keyword>
<dbReference type="Proteomes" id="UP001359559">
    <property type="component" value="Unassembled WGS sequence"/>
</dbReference>
<name>A0AAN9JSF5_CLITE</name>
<dbReference type="PANTHER" id="PTHR47273">
    <property type="entry name" value="EXPRESSED PROTEIN"/>
    <property type="match status" value="1"/>
</dbReference>
<dbReference type="EMBL" id="JAYKXN010000003">
    <property type="protein sequence ID" value="KAK7303419.1"/>
    <property type="molecule type" value="Genomic_DNA"/>
</dbReference>
<accession>A0AAN9JSF5</accession>
<comment type="caution">
    <text evidence="1">The sequence shown here is derived from an EMBL/GenBank/DDBJ whole genome shotgun (WGS) entry which is preliminary data.</text>
</comment>
<organism evidence="1 2">
    <name type="scientific">Clitoria ternatea</name>
    <name type="common">Butterfly pea</name>
    <dbReference type="NCBI Taxonomy" id="43366"/>
    <lineage>
        <taxon>Eukaryota</taxon>
        <taxon>Viridiplantae</taxon>
        <taxon>Streptophyta</taxon>
        <taxon>Embryophyta</taxon>
        <taxon>Tracheophyta</taxon>
        <taxon>Spermatophyta</taxon>
        <taxon>Magnoliopsida</taxon>
        <taxon>eudicotyledons</taxon>
        <taxon>Gunneridae</taxon>
        <taxon>Pentapetalae</taxon>
        <taxon>rosids</taxon>
        <taxon>fabids</taxon>
        <taxon>Fabales</taxon>
        <taxon>Fabaceae</taxon>
        <taxon>Papilionoideae</taxon>
        <taxon>50 kb inversion clade</taxon>
        <taxon>NPAAA clade</taxon>
        <taxon>indigoferoid/millettioid clade</taxon>
        <taxon>Phaseoleae</taxon>
        <taxon>Clitoria</taxon>
    </lineage>
</organism>
<reference evidence="1 2" key="1">
    <citation type="submission" date="2024-01" db="EMBL/GenBank/DDBJ databases">
        <title>The genomes of 5 underutilized Papilionoideae crops provide insights into root nodulation and disease resistance.</title>
        <authorList>
            <person name="Yuan L."/>
        </authorList>
    </citation>
    <scope>NUCLEOTIDE SEQUENCE [LARGE SCALE GENOMIC DNA]</scope>
    <source>
        <strain evidence="1">LY-2023</strain>
        <tissue evidence="1">Leaf</tissue>
    </source>
</reference>
<dbReference type="AlphaFoldDB" id="A0AAN9JSF5"/>
<sequence length="123" mass="13956">MSYFHGCHTLSTRWDEMVQMAGYGEETLSTDLLTGSVYCESYRSFGCCQLPWSWHQEEGKSKVAQGVGDEFGDFIVNLLSHLHAIPNLEKICRVKILQIPKDHRAGQFQLMSEDTRDSQAAIL</sequence>
<protein>
    <submittedName>
        <fullName evidence="1">Uncharacterized protein</fullName>
    </submittedName>
</protein>
<gene>
    <name evidence="1" type="ORF">RJT34_14325</name>
</gene>